<evidence type="ECO:0000313" key="8">
    <source>
        <dbReference type="EMBL" id="NME28120.1"/>
    </source>
</evidence>
<dbReference type="RefSeq" id="WP_059076901.1">
    <property type="nucleotide sequence ID" value="NZ_CP011940.1"/>
</dbReference>
<dbReference type="InterPro" id="IPR022383">
    <property type="entry name" value="Lactate/malate_DH_C"/>
</dbReference>
<evidence type="ECO:0000256" key="2">
    <source>
        <dbReference type="PIRSR" id="PIRSR000102-1"/>
    </source>
</evidence>
<feature type="binding site" evidence="3">
    <location>
        <begin position="12"/>
        <end position="17"/>
    </location>
    <ligand>
        <name>NAD(+)</name>
        <dbReference type="ChEBI" id="CHEBI:57540"/>
    </ligand>
</feature>
<evidence type="ECO:0000313" key="10">
    <source>
        <dbReference type="Proteomes" id="UP001605989"/>
    </source>
</evidence>
<evidence type="ECO:0000256" key="4">
    <source>
        <dbReference type="RuleBase" id="RU003369"/>
    </source>
</evidence>
<feature type="binding site" evidence="3">
    <location>
        <position position="37"/>
    </location>
    <ligand>
        <name>NAD(+)</name>
        <dbReference type="ChEBI" id="CHEBI:57540"/>
    </ligand>
</feature>
<feature type="domain" description="Lactate/malate dehydrogenase N-terminal" evidence="5">
    <location>
        <begin position="8"/>
        <end position="146"/>
    </location>
</feature>
<gene>
    <name evidence="7" type="ORF">ACGTZG_10210</name>
    <name evidence="8" type="ORF">HF872_05720</name>
</gene>
<accession>A0A848BSH2</accession>
<organism evidence="8 9">
    <name type="scientific">Megasphaera hexanoica</name>
    <dbReference type="NCBI Taxonomy" id="1675036"/>
    <lineage>
        <taxon>Bacteria</taxon>
        <taxon>Bacillati</taxon>
        <taxon>Bacillota</taxon>
        <taxon>Negativicutes</taxon>
        <taxon>Veillonellales</taxon>
        <taxon>Veillonellaceae</taxon>
        <taxon>Megasphaera</taxon>
    </lineage>
</organism>
<dbReference type="InterPro" id="IPR015955">
    <property type="entry name" value="Lactate_DH/Glyco_Ohase_4_C"/>
</dbReference>
<dbReference type="Pfam" id="PF02866">
    <property type="entry name" value="Ldh_1_C"/>
    <property type="match status" value="1"/>
</dbReference>
<feature type="binding site" evidence="3">
    <location>
        <begin position="122"/>
        <end position="124"/>
    </location>
    <ligand>
        <name>NAD(+)</name>
        <dbReference type="ChEBI" id="CHEBI:57540"/>
    </ligand>
</feature>
<evidence type="ECO:0000259" key="5">
    <source>
        <dbReference type="Pfam" id="PF00056"/>
    </source>
</evidence>
<dbReference type="PRINTS" id="PR00086">
    <property type="entry name" value="LLDHDRGNASE"/>
</dbReference>
<dbReference type="Proteomes" id="UP001605989">
    <property type="component" value="Unassembled WGS sequence"/>
</dbReference>
<evidence type="ECO:0000259" key="6">
    <source>
        <dbReference type="Pfam" id="PF02866"/>
    </source>
</evidence>
<dbReference type="Proteomes" id="UP000591071">
    <property type="component" value="Unassembled WGS sequence"/>
</dbReference>
<protein>
    <submittedName>
        <fullName evidence="8">L-lactate dehydrogenase</fullName>
    </submittedName>
</protein>
<feature type="active site" description="Proton acceptor" evidence="2">
    <location>
        <position position="179"/>
    </location>
</feature>
<dbReference type="EMBL" id="JABAFG010000007">
    <property type="protein sequence ID" value="NME28120.1"/>
    <property type="molecule type" value="Genomic_DNA"/>
</dbReference>
<dbReference type="KEGG" id="mhw:ACT01_00410"/>
<reference evidence="8 9" key="1">
    <citation type="submission" date="2020-04" db="EMBL/GenBank/DDBJ databases">
        <authorList>
            <person name="Hitch T.C.A."/>
            <person name="Wylensek D."/>
            <person name="Clavel T."/>
        </authorList>
    </citation>
    <scope>NUCLEOTIDE SEQUENCE [LARGE SCALE GENOMIC DNA]</scope>
    <source>
        <strain evidence="8 9">Oil-RF-744-FAT-WT-6-1</strain>
    </source>
</reference>
<dbReference type="SUPFAM" id="SSF56327">
    <property type="entry name" value="LDH C-terminal domain-like"/>
    <property type="match status" value="1"/>
</dbReference>
<comment type="similarity">
    <text evidence="1">Belongs to the LDH/MDH superfamily. LDH family.</text>
</comment>
<reference evidence="7 10" key="2">
    <citation type="submission" date="2024-10" db="EMBL/GenBank/DDBJ databases">
        <authorList>
            <person name="Sang B.-I."/>
            <person name="Prabhaharan D."/>
        </authorList>
    </citation>
    <scope>NUCLEOTIDE SEQUENCE [LARGE SCALE GENOMIC DNA]</scope>
    <source>
        <strain evidence="7 10">MH</strain>
    </source>
</reference>
<dbReference type="EMBL" id="JBIEKR010000008">
    <property type="protein sequence ID" value="MFG6273563.1"/>
    <property type="molecule type" value="Genomic_DNA"/>
</dbReference>
<evidence type="ECO:0000313" key="9">
    <source>
        <dbReference type="Proteomes" id="UP000591071"/>
    </source>
</evidence>
<dbReference type="InterPro" id="IPR036291">
    <property type="entry name" value="NAD(P)-bd_dom_sf"/>
</dbReference>
<evidence type="ECO:0000313" key="7">
    <source>
        <dbReference type="EMBL" id="MFG6273563.1"/>
    </source>
</evidence>
<dbReference type="Pfam" id="PF00056">
    <property type="entry name" value="Ldh_1_N"/>
    <property type="match status" value="1"/>
</dbReference>
<dbReference type="PANTHER" id="PTHR43128:SF31">
    <property type="entry name" value="L-LACTATE DEHYDROGENASE"/>
    <property type="match status" value="1"/>
</dbReference>
<dbReference type="PIRSF" id="PIRSF000102">
    <property type="entry name" value="Lac_mal_DH"/>
    <property type="match status" value="1"/>
</dbReference>
<dbReference type="GO" id="GO:0006089">
    <property type="term" value="P:lactate metabolic process"/>
    <property type="evidence" value="ECO:0007669"/>
    <property type="project" value="TreeGrafter"/>
</dbReference>
<comment type="caution">
    <text evidence="8">The sequence shown here is derived from an EMBL/GenBank/DDBJ whole genome shotgun (WGS) entry which is preliminary data.</text>
</comment>
<dbReference type="Gene3D" id="3.40.50.720">
    <property type="entry name" value="NAD(P)-binding Rossmann-like Domain"/>
    <property type="match status" value="1"/>
</dbReference>
<dbReference type="InterPro" id="IPR001236">
    <property type="entry name" value="Lactate/malate_DH_N"/>
</dbReference>
<dbReference type="OrthoDB" id="9802969at2"/>
<keyword evidence="3" id="KW-0520">NAD</keyword>
<name>A0A848BSH2_9FIRM</name>
<evidence type="ECO:0000256" key="1">
    <source>
        <dbReference type="ARBA" id="ARBA00006054"/>
    </source>
</evidence>
<dbReference type="SUPFAM" id="SSF51735">
    <property type="entry name" value="NAD(P)-binding Rossmann-fold domains"/>
    <property type="match status" value="1"/>
</dbReference>
<dbReference type="AlphaFoldDB" id="A0A848BSH2"/>
<keyword evidence="4" id="KW-0560">Oxidoreductase</keyword>
<sequence>MSIKKRIVGVVGLGHVGAHVAYNLGMMGVADEVKLCDKNADKVASECNDLMDAAYFMPHRVVYKVVDYAGLADCDVIVNAVGKIELLATLNRDSEMENSVREVASFVDKIMAGGFDGIFVNITNPCDVITDLVQKLSGLPRNRVFGTGTGLDSSRLISAISQQTNLEHHSFTAFMMGEHGNAQMVPWSLISFHGKPLSELKGDPRFDFDHEEMTKRVINGAWTTFKGKKCTEYGVAATGATVVRSILHDEKKIMPVSAYLDGEYGETGIYCGIPAVVGANGVEQVMEYTLTDDEKAEFKRCCDAIRGNIAKAEQFWKK</sequence>
<evidence type="ECO:0000256" key="3">
    <source>
        <dbReference type="PIRSR" id="PIRSR000102-3"/>
    </source>
</evidence>
<dbReference type="PANTHER" id="PTHR43128">
    <property type="entry name" value="L-2-HYDROXYCARBOXYLATE DEHYDROGENASE (NAD(P)(+))"/>
    <property type="match status" value="1"/>
</dbReference>
<dbReference type="GO" id="GO:0004459">
    <property type="term" value="F:L-lactate dehydrogenase (NAD+) activity"/>
    <property type="evidence" value="ECO:0007669"/>
    <property type="project" value="TreeGrafter"/>
</dbReference>
<dbReference type="InterPro" id="IPR001557">
    <property type="entry name" value="L-lactate/malate_DH"/>
</dbReference>
<keyword evidence="10" id="KW-1185">Reference proteome</keyword>
<dbReference type="Gene3D" id="3.90.110.10">
    <property type="entry name" value="Lactate dehydrogenase/glycoside hydrolase, family 4, C-terminal"/>
    <property type="match status" value="1"/>
</dbReference>
<proteinExistence type="inferred from homology"/>
<feature type="domain" description="Lactate/malate dehydrogenase C-terminal" evidence="6">
    <location>
        <begin position="149"/>
        <end position="315"/>
    </location>
</feature>